<protein>
    <submittedName>
        <fullName evidence="2">Na+ ABC efflux pump permease</fullName>
    </submittedName>
</protein>
<proteinExistence type="predicted"/>
<keyword evidence="3" id="KW-1185">Reference proteome</keyword>
<feature type="non-terminal residue" evidence="2">
    <location>
        <position position="69"/>
    </location>
</feature>
<gene>
    <name evidence="2" type="ORF">C488_11929</name>
</gene>
<keyword evidence="1" id="KW-1133">Transmembrane helix</keyword>
<evidence type="ECO:0000313" key="2">
    <source>
        <dbReference type="EMBL" id="ELY74122.1"/>
    </source>
</evidence>
<name>L9YKV3_NATP1</name>
<evidence type="ECO:0000256" key="1">
    <source>
        <dbReference type="SAM" id="Phobius"/>
    </source>
</evidence>
<keyword evidence="1" id="KW-0472">Membrane</keyword>
<evidence type="ECO:0000313" key="3">
    <source>
        <dbReference type="Proteomes" id="UP000011593"/>
    </source>
</evidence>
<keyword evidence="1" id="KW-0812">Transmembrane</keyword>
<comment type="caution">
    <text evidence="2">The sequence shown here is derived from an EMBL/GenBank/DDBJ whole genome shotgun (WGS) entry which is preliminary data.</text>
</comment>
<dbReference type="Proteomes" id="UP000011593">
    <property type="component" value="Unassembled WGS sequence"/>
</dbReference>
<accession>L9YKV3</accession>
<feature type="transmembrane region" description="Helical" evidence="1">
    <location>
        <begin position="43"/>
        <end position="61"/>
    </location>
</feature>
<dbReference type="AlphaFoldDB" id="L9YKV3"/>
<reference evidence="2 3" key="1">
    <citation type="journal article" date="2014" name="PLoS Genet.">
        <title>Phylogenetically driven sequencing of extremely halophilic archaea reveals strategies for static and dynamic osmo-response.</title>
        <authorList>
            <person name="Becker E.A."/>
            <person name="Seitzer P.M."/>
            <person name="Tritt A."/>
            <person name="Larsen D."/>
            <person name="Krusor M."/>
            <person name="Yao A.I."/>
            <person name="Wu D."/>
            <person name="Madern D."/>
            <person name="Eisen J.A."/>
            <person name="Darling A.E."/>
            <person name="Facciotti M.T."/>
        </authorList>
    </citation>
    <scope>NUCLEOTIDE SEQUENCE [LARGE SCALE GENOMIC DNA]</scope>
    <source>
        <strain evidence="2 3">DSM 15624</strain>
    </source>
</reference>
<organism evidence="2 3">
    <name type="scientific">Natrinema pellirubrum (strain DSM 15624 / CIP 106293 / JCM 10476 / NCIMB 786 / 157)</name>
    <dbReference type="NCBI Taxonomy" id="797303"/>
    <lineage>
        <taxon>Archaea</taxon>
        <taxon>Methanobacteriati</taxon>
        <taxon>Methanobacteriota</taxon>
        <taxon>Stenosarchaea group</taxon>
        <taxon>Halobacteria</taxon>
        <taxon>Halobacteriales</taxon>
        <taxon>Natrialbaceae</taxon>
        <taxon>Natrinema</taxon>
    </lineage>
</organism>
<sequence length="69" mass="7279">MSDGRLSALADRLGRFRESIARTSRIARWEVTASAGTVDRKTAVALVVLVLAAGTAGFSVADEAVSYTH</sequence>
<dbReference type="EMBL" id="AOIE01000072">
    <property type="protein sequence ID" value="ELY74122.1"/>
    <property type="molecule type" value="Genomic_DNA"/>
</dbReference>